<protein>
    <submittedName>
        <fullName evidence="3">Uncharacterized protein</fullName>
    </submittedName>
</protein>
<evidence type="ECO:0000313" key="3">
    <source>
        <dbReference type="EMBL" id="CAB9508296.1"/>
    </source>
</evidence>
<reference evidence="3" key="1">
    <citation type="submission" date="2020-06" db="EMBL/GenBank/DDBJ databases">
        <authorList>
            <consortium name="Plant Systems Biology data submission"/>
        </authorList>
    </citation>
    <scope>NUCLEOTIDE SEQUENCE</scope>
    <source>
        <strain evidence="3">D6</strain>
    </source>
</reference>
<keyword evidence="2" id="KW-0812">Transmembrane</keyword>
<proteinExistence type="predicted"/>
<gene>
    <name evidence="3" type="ORF">SEMRO_341_G121560.1</name>
</gene>
<feature type="compositionally biased region" description="Low complexity" evidence="1">
    <location>
        <begin position="116"/>
        <end position="126"/>
    </location>
</feature>
<dbReference type="AlphaFoldDB" id="A0A9N8DTB9"/>
<feature type="compositionally biased region" description="Low complexity" evidence="1">
    <location>
        <begin position="8"/>
        <end position="23"/>
    </location>
</feature>
<sequence length="323" mass="34148">MLRVDRFASSSSVSSSAVPSSASQTSPGFVECPPTLPPNSIISLDDDSSTCSSNDGNCLGEVPTLPTATTARAILQQQDGDDSSIVDPTTTGHSLPFFSISRLMTMTGLSPPPTPSTSSSPVSEEPGALKMVDPSENGDVRSSLDNGYQGDIEEVTLDDGDNAVLAVPAAPATPPATPTTLPPLTLEEKLFRFFHTYPLPLDLNSTSSLPNPHHTVVTMNGSLAKEQHNNLLHASAATMDTDIECASMSTITTTTTLRQEDHHPVRLVPRRASVCSSVVLDQAAILGPSIAKSRREENCTSYLFSVFVGLAVLGILIIYWIAL</sequence>
<dbReference type="Proteomes" id="UP001153069">
    <property type="component" value="Unassembled WGS sequence"/>
</dbReference>
<evidence type="ECO:0000256" key="2">
    <source>
        <dbReference type="SAM" id="Phobius"/>
    </source>
</evidence>
<keyword evidence="4" id="KW-1185">Reference proteome</keyword>
<dbReference type="EMBL" id="CAICTM010000340">
    <property type="protein sequence ID" value="CAB9508296.1"/>
    <property type="molecule type" value="Genomic_DNA"/>
</dbReference>
<accession>A0A9N8DTB9</accession>
<feature type="transmembrane region" description="Helical" evidence="2">
    <location>
        <begin position="302"/>
        <end position="322"/>
    </location>
</feature>
<comment type="caution">
    <text evidence="3">The sequence shown here is derived from an EMBL/GenBank/DDBJ whole genome shotgun (WGS) entry which is preliminary data.</text>
</comment>
<feature type="region of interest" description="Disordered" evidence="1">
    <location>
        <begin position="1"/>
        <end position="38"/>
    </location>
</feature>
<evidence type="ECO:0000313" key="4">
    <source>
        <dbReference type="Proteomes" id="UP001153069"/>
    </source>
</evidence>
<keyword evidence="2" id="KW-1133">Transmembrane helix</keyword>
<name>A0A9N8DTB9_9STRA</name>
<evidence type="ECO:0000256" key="1">
    <source>
        <dbReference type="SAM" id="MobiDB-lite"/>
    </source>
</evidence>
<feature type="region of interest" description="Disordered" evidence="1">
    <location>
        <begin position="109"/>
        <end position="147"/>
    </location>
</feature>
<keyword evidence="2" id="KW-0472">Membrane</keyword>
<organism evidence="3 4">
    <name type="scientific">Seminavis robusta</name>
    <dbReference type="NCBI Taxonomy" id="568900"/>
    <lineage>
        <taxon>Eukaryota</taxon>
        <taxon>Sar</taxon>
        <taxon>Stramenopiles</taxon>
        <taxon>Ochrophyta</taxon>
        <taxon>Bacillariophyta</taxon>
        <taxon>Bacillariophyceae</taxon>
        <taxon>Bacillariophycidae</taxon>
        <taxon>Naviculales</taxon>
        <taxon>Naviculaceae</taxon>
        <taxon>Seminavis</taxon>
    </lineage>
</organism>